<protein>
    <submittedName>
        <fullName evidence="9">Acyltransferase</fullName>
    </submittedName>
</protein>
<evidence type="ECO:0000256" key="7">
    <source>
        <dbReference type="SAM" id="Phobius"/>
    </source>
</evidence>
<feature type="transmembrane region" description="Helical" evidence="7">
    <location>
        <begin position="45"/>
        <end position="63"/>
    </location>
</feature>
<name>A0A7J5JBK0_BACT4</name>
<proteinExistence type="inferred from homology"/>
<dbReference type="Proteomes" id="UP000460317">
    <property type="component" value="Unassembled WGS sequence"/>
</dbReference>
<feature type="transmembrane region" description="Helical" evidence="7">
    <location>
        <begin position="6"/>
        <end position="24"/>
    </location>
</feature>
<reference evidence="9 10" key="1">
    <citation type="journal article" date="2019" name="Nat. Med.">
        <title>A library of human gut bacterial isolates paired with longitudinal multiomics data enables mechanistic microbiome research.</title>
        <authorList>
            <person name="Poyet M."/>
            <person name="Groussin M."/>
            <person name="Gibbons S.M."/>
            <person name="Avila-Pacheco J."/>
            <person name="Jiang X."/>
            <person name="Kearney S.M."/>
            <person name="Perrotta A.R."/>
            <person name="Berdy B."/>
            <person name="Zhao S."/>
            <person name="Lieberman T.D."/>
            <person name="Swanson P.K."/>
            <person name="Smith M."/>
            <person name="Roesemann S."/>
            <person name="Alexander J.E."/>
            <person name="Rich S.A."/>
            <person name="Livny J."/>
            <person name="Vlamakis H."/>
            <person name="Clish C."/>
            <person name="Bullock K."/>
            <person name="Deik A."/>
            <person name="Scott J."/>
            <person name="Pierce K.A."/>
            <person name="Xavier R.J."/>
            <person name="Alm E.J."/>
        </authorList>
    </citation>
    <scope>NUCLEOTIDE SEQUENCE [LARGE SCALE GENOMIC DNA]</scope>
    <source>
        <strain evidence="9 10">BIOML-A165</strain>
    </source>
</reference>
<evidence type="ECO:0000256" key="3">
    <source>
        <dbReference type="ARBA" id="ARBA00022475"/>
    </source>
</evidence>
<comment type="similarity">
    <text evidence="2">Belongs to the acyltransferase 3 family.</text>
</comment>
<dbReference type="PANTHER" id="PTHR40074">
    <property type="entry name" value="O-ACETYLTRANSFERASE WECH"/>
    <property type="match status" value="1"/>
</dbReference>
<feature type="transmembrane region" description="Helical" evidence="7">
    <location>
        <begin position="115"/>
        <end position="133"/>
    </location>
</feature>
<evidence type="ECO:0000313" key="9">
    <source>
        <dbReference type="EMBL" id="KAB4447931.1"/>
    </source>
</evidence>
<dbReference type="PANTHER" id="PTHR40074:SF2">
    <property type="entry name" value="O-ACETYLTRANSFERASE WECH"/>
    <property type="match status" value="1"/>
</dbReference>
<evidence type="ECO:0000259" key="8">
    <source>
        <dbReference type="Pfam" id="PF01757"/>
    </source>
</evidence>
<feature type="transmembrane region" description="Helical" evidence="7">
    <location>
        <begin position="140"/>
        <end position="157"/>
    </location>
</feature>
<keyword evidence="4 7" id="KW-0812">Transmembrane</keyword>
<keyword evidence="3" id="KW-1003">Cell membrane</keyword>
<keyword evidence="9" id="KW-0808">Transferase</keyword>
<evidence type="ECO:0000313" key="10">
    <source>
        <dbReference type="Proteomes" id="UP000460317"/>
    </source>
</evidence>
<dbReference type="AlphaFoldDB" id="A0A7J5JBK0"/>
<evidence type="ECO:0000256" key="5">
    <source>
        <dbReference type="ARBA" id="ARBA00022989"/>
    </source>
</evidence>
<feature type="transmembrane region" description="Helical" evidence="7">
    <location>
        <begin position="194"/>
        <end position="210"/>
    </location>
</feature>
<evidence type="ECO:0000256" key="6">
    <source>
        <dbReference type="ARBA" id="ARBA00023136"/>
    </source>
</evidence>
<dbReference type="GO" id="GO:0005886">
    <property type="term" value="C:plasma membrane"/>
    <property type="evidence" value="ECO:0007669"/>
    <property type="project" value="UniProtKB-SubCell"/>
</dbReference>
<feature type="transmembrane region" description="Helical" evidence="7">
    <location>
        <begin position="253"/>
        <end position="275"/>
    </location>
</feature>
<feature type="transmembrane region" description="Helical" evidence="7">
    <location>
        <begin position="281"/>
        <end position="302"/>
    </location>
</feature>
<accession>A0A7J5JBK0</accession>
<feature type="domain" description="Acyltransferase 3" evidence="8">
    <location>
        <begin position="6"/>
        <end position="301"/>
    </location>
</feature>
<keyword evidence="6 7" id="KW-0472">Membrane</keyword>
<dbReference type="EMBL" id="WCSB01000034">
    <property type="protein sequence ID" value="KAB4447931.1"/>
    <property type="molecule type" value="Genomic_DNA"/>
</dbReference>
<evidence type="ECO:0000256" key="4">
    <source>
        <dbReference type="ARBA" id="ARBA00022692"/>
    </source>
</evidence>
<feature type="transmembrane region" description="Helical" evidence="7">
    <location>
        <begin position="216"/>
        <end position="237"/>
    </location>
</feature>
<keyword evidence="9" id="KW-0012">Acyltransferase</keyword>
<dbReference type="InterPro" id="IPR002656">
    <property type="entry name" value="Acyl_transf_3_dom"/>
</dbReference>
<evidence type="ECO:0000256" key="2">
    <source>
        <dbReference type="ARBA" id="ARBA00007400"/>
    </source>
</evidence>
<evidence type="ECO:0000256" key="1">
    <source>
        <dbReference type="ARBA" id="ARBA00004651"/>
    </source>
</evidence>
<sequence length="317" mass="36534">MIICRLLSQLAVPAFFFISGYFYFTKYHEHNPTTYKSKNRARLKSLVMPYIVWNAIFMIVSFLTDKILLQSTIADFLQENGGIRLFWDCGRDSISKNLLEVEMPKDRCPIDGPLWFMRDLIMLSLVSPLILFLSKYAGKIGLIVMAALMVLNIWFPFTFITSVGFFFFWLGAYFQINDVSIFSPNRRRRTLQHIAAIVVFLVAVMLYGRSETLDYYFYRIFTVVGIFSLFDFALLLVKKLNINPIEGISECSFFIYAAHLGSILMIVKKIVTALSLESYPVVEWILVSVLVVCTLTLAYYIFKKYLPKVLSVLTGGR</sequence>
<gene>
    <name evidence="9" type="ORF">GAN93_23075</name>
</gene>
<comment type="subcellular location">
    <subcellularLocation>
        <location evidence="1">Cell membrane</location>
        <topology evidence="1">Multi-pass membrane protein</topology>
    </subcellularLocation>
</comment>
<organism evidence="9 10">
    <name type="scientific">Bacteroides thetaiotaomicron</name>
    <dbReference type="NCBI Taxonomy" id="818"/>
    <lineage>
        <taxon>Bacteria</taxon>
        <taxon>Pseudomonadati</taxon>
        <taxon>Bacteroidota</taxon>
        <taxon>Bacteroidia</taxon>
        <taxon>Bacteroidales</taxon>
        <taxon>Bacteroidaceae</taxon>
        <taxon>Bacteroides</taxon>
    </lineage>
</organism>
<comment type="caution">
    <text evidence="9">The sequence shown here is derived from an EMBL/GenBank/DDBJ whole genome shotgun (WGS) entry which is preliminary data.</text>
</comment>
<keyword evidence="5 7" id="KW-1133">Transmembrane helix</keyword>
<dbReference type="GO" id="GO:0009246">
    <property type="term" value="P:enterobacterial common antigen biosynthetic process"/>
    <property type="evidence" value="ECO:0007669"/>
    <property type="project" value="TreeGrafter"/>
</dbReference>
<dbReference type="GO" id="GO:0016413">
    <property type="term" value="F:O-acetyltransferase activity"/>
    <property type="evidence" value="ECO:0007669"/>
    <property type="project" value="TreeGrafter"/>
</dbReference>
<dbReference type="Pfam" id="PF01757">
    <property type="entry name" value="Acyl_transf_3"/>
    <property type="match status" value="1"/>
</dbReference>